<gene>
    <name evidence="1" type="ORF">C4K88_16625</name>
</gene>
<dbReference type="AlphaFoldDB" id="A0A2S5ITI7"/>
<keyword evidence="2" id="KW-1185">Reference proteome</keyword>
<evidence type="ECO:0008006" key="3">
    <source>
        <dbReference type="Google" id="ProtNLM"/>
    </source>
</evidence>
<dbReference type="EMBL" id="PRKW01000008">
    <property type="protein sequence ID" value="PPB47855.1"/>
    <property type="molecule type" value="Genomic_DNA"/>
</dbReference>
<sequence length="78" mass="8535">MILMSAWIVILLMTALLFSRTAKRGLGIRWPIYMGPWGAVRVVEVNLSGSAFEGDVRFTALVAGLLTVSTTTCAWFEA</sequence>
<protein>
    <recommendedName>
        <fullName evidence="3">DUF1295 domain-containing protein</fullName>
    </recommendedName>
</protein>
<comment type="caution">
    <text evidence="1">The sequence shown here is derived from an EMBL/GenBank/DDBJ whole genome shotgun (WGS) entry which is preliminary data.</text>
</comment>
<proteinExistence type="predicted"/>
<name>A0A2S5ITI7_9MICC</name>
<organism evidence="1 2">
    <name type="scientific">Arthrobacter pityocampae</name>
    <dbReference type="NCBI Taxonomy" id="547334"/>
    <lineage>
        <taxon>Bacteria</taxon>
        <taxon>Bacillati</taxon>
        <taxon>Actinomycetota</taxon>
        <taxon>Actinomycetes</taxon>
        <taxon>Micrococcales</taxon>
        <taxon>Micrococcaceae</taxon>
        <taxon>Arthrobacter</taxon>
    </lineage>
</organism>
<evidence type="ECO:0000313" key="2">
    <source>
        <dbReference type="Proteomes" id="UP000239297"/>
    </source>
</evidence>
<evidence type="ECO:0000313" key="1">
    <source>
        <dbReference type="EMBL" id="PPB47855.1"/>
    </source>
</evidence>
<dbReference type="Proteomes" id="UP000239297">
    <property type="component" value="Unassembled WGS sequence"/>
</dbReference>
<accession>A0A2S5ITI7</accession>
<reference evidence="1 2" key="1">
    <citation type="journal article" date="2014" name="Int. J. Syst. Evol. Microbiol.">
        <title>Arthrobacter pityocampae sp. nov., isolated from Thaumetopoea pityocampa (Lep., Thaumetopoeidae).</title>
        <authorList>
            <person name="Ince I.A."/>
            <person name="Demirbag Z."/>
            <person name="Kati H."/>
        </authorList>
    </citation>
    <scope>NUCLEOTIDE SEQUENCE [LARGE SCALE GENOMIC DNA]</scope>
    <source>
        <strain evidence="1 2">Tp2</strain>
    </source>
</reference>